<name>A0AAW8JLB8_9GAMM</name>
<gene>
    <name evidence="2" type="ORF">RFH51_16360</name>
</gene>
<comment type="caution">
    <text evidence="2">The sequence shown here is derived from an EMBL/GenBank/DDBJ whole genome shotgun (WGS) entry which is preliminary data.</text>
</comment>
<protein>
    <recommendedName>
        <fullName evidence="4">DUF4825 domain-containing protein</fullName>
    </recommendedName>
</protein>
<keyword evidence="1" id="KW-1133">Transmembrane helix</keyword>
<evidence type="ECO:0000313" key="3">
    <source>
        <dbReference type="Proteomes" id="UP001243195"/>
    </source>
</evidence>
<dbReference type="Proteomes" id="UP001243195">
    <property type="component" value="Unassembled WGS sequence"/>
</dbReference>
<evidence type="ECO:0000313" key="2">
    <source>
        <dbReference type="EMBL" id="MDQ9073028.1"/>
    </source>
</evidence>
<feature type="transmembrane region" description="Helical" evidence="1">
    <location>
        <begin position="12"/>
        <end position="31"/>
    </location>
</feature>
<dbReference type="AlphaFoldDB" id="A0AAW8JLB8"/>
<evidence type="ECO:0008006" key="4">
    <source>
        <dbReference type="Google" id="ProtNLM"/>
    </source>
</evidence>
<keyword evidence="1" id="KW-0472">Membrane</keyword>
<keyword evidence="1" id="KW-0812">Transmembrane</keyword>
<evidence type="ECO:0000256" key="1">
    <source>
        <dbReference type="SAM" id="Phobius"/>
    </source>
</evidence>
<proteinExistence type="predicted"/>
<accession>A0AAW8JLB8</accession>
<dbReference type="EMBL" id="JAVIDA010000032">
    <property type="protein sequence ID" value="MDQ9073028.1"/>
    <property type="molecule type" value="Genomic_DNA"/>
</dbReference>
<organism evidence="2 3">
    <name type="scientific">Acinetobacter gerneri</name>
    <dbReference type="NCBI Taxonomy" id="202952"/>
    <lineage>
        <taxon>Bacteria</taxon>
        <taxon>Pseudomonadati</taxon>
        <taxon>Pseudomonadota</taxon>
        <taxon>Gammaproteobacteria</taxon>
        <taxon>Moraxellales</taxon>
        <taxon>Moraxellaceae</taxon>
        <taxon>Acinetobacter</taxon>
    </lineage>
</organism>
<dbReference type="RefSeq" id="WP_308957181.1">
    <property type="nucleotide sequence ID" value="NZ_JAVICY010000035.1"/>
</dbReference>
<reference evidence="2" key="1">
    <citation type="submission" date="2023-08" db="EMBL/GenBank/DDBJ databases">
        <title>Emergence of clinically-relevant ST2 carbapenem-resistant Acinetobacter baumannii strains in hospital sewages in Zhejiang, East of China.</title>
        <authorList>
            <person name="Kaichao C."/>
            <person name="Zhang R."/>
        </authorList>
    </citation>
    <scope>NUCLEOTIDE SEQUENCE</scope>
    <source>
        <strain evidence="2">M-SY-60</strain>
    </source>
</reference>
<sequence length="206" mass="24714">MAYKRINRVKNKFVISLILCLVVGIGIYSIWSYKMNYEMIMRYTDLDENAPDFPFGQKKVDARYWILEKNFSKIDDFRIYNPKIIKLDIDENLKTCITDLIKKKSSVYPALFEKIKKNKIFINFESEISTIYLFSIFDEKTNMPNKDYFLVNFDNYEITVSRQNLNSKKEIYCSDLDKIDQYIISNPELFKKLKSINPRFPEYLNR</sequence>